<dbReference type="Gene3D" id="2.60.120.10">
    <property type="entry name" value="Jelly Rolls"/>
    <property type="match status" value="1"/>
</dbReference>
<organism evidence="1 2">
    <name type="scientific">Dorea acetigenes</name>
    <dbReference type="NCBI Taxonomy" id="2981787"/>
    <lineage>
        <taxon>Bacteria</taxon>
        <taxon>Bacillati</taxon>
        <taxon>Bacillota</taxon>
        <taxon>Clostridia</taxon>
        <taxon>Lachnospirales</taxon>
        <taxon>Lachnospiraceae</taxon>
        <taxon>Dorea</taxon>
    </lineage>
</organism>
<evidence type="ECO:0000313" key="1">
    <source>
        <dbReference type="EMBL" id="MCU6688172.1"/>
    </source>
</evidence>
<dbReference type="InterPro" id="IPR014710">
    <property type="entry name" value="RmlC-like_jellyroll"/>
</dbReference>
<reference evidence="1 2" key="1">
    <citation type="journal article" date="2021" name="ISME Commun">
        <title>Automated analysis of genomic sequences facilitates high-throughput and comprehensive description of bacteria.</title>
        <authorList>
            <person name="Hitch T.C.A."/>
        </authorList>
    </citation>
    <scope>NUCLEOTIDE SEQUENCE [LARGE SCALE GENOMIC DNA]</scope>
    <source>
        <strain evidence="1 2">Sanger_03</strain>
    </source>
</reference>
<proteinExistence type="predicted"/>
<gene>
    <name evidence="1" type="ORF">OCV99_16870</name>
</gene>
<evidence type="ECO:0000313" key="2">
    <source>
        <dbReference type="Proteomes" id="UP001652431"/>
    </source>
</evidence>
<dbReference type="EMBL" id="JAOQJU010000039">
    <property type="protein sequence ID" value="MCU6688172.1"/>
    <property type="molecule type" value="Genomic_DNA"/>
</dbReference>
<dbReference type="Pfam" id="PF00908">
    <property type="entry name" value="dTDP_sugar_isom"/>
    <property type="match status" value="1"/>
</dbReference>
<accession>A0ABT2RRZ3</accession>
<dbReference type="CDD" id="cd00438">
    <property type="entry name" value="cupin_RmlC"/>
    <property type="match status" value="1"/>
</dbReference>
<dbReference type="Proteomes" id="UP001652431">
    <property type="component" value="Unassembled WGS sequence"/>
</dbReference>
<name>A0ABT2RRZ3_9FIRM</name>
<comment type="caution">
    <text evidence="1">The sequence shown here is derived from an EMBL/GenBank/DDBJ whole genome shotgun (WGS) entry which is preliminary data.</text>
</comment>
<dbReference type="PANTHER" id="PTHR21047:SF2">
    <property type="entry name" value="THYMIDINE DIPHOSPHO-4-KETO-RHAMNOSE 3,5-EPIMERASE"/>
    <property type="match status" value="1"/>
</dbReference>
<dbReference type="SUPFAM" id="SSF51182">
    <property type="entry name" value="RmlC-like cupins"/>
    <property type="match status" value="1"/>
</dbReference>
<dbReference type="InterPro" id="IPR000888">
    <property type="entry name" value="RmlC-like"/>
</dbReference>
<keyword evidence="2" id="KW-1185">Reference proteome</keyword>
<protein>
    <submittedName>
        <fullName evidence="1">dTDP-4-dehydrorhamnose 3,5-epimerase</fullName>
    </submittedName>
</protein>
<sequence length="192" mass="22161">MIQKFDFQELDLKGAYRIKPFFATDNRGGLIKDYNVDIFKAYGIDHELKEVFYTISKRGVIRATHFQLMKQQAKLVRCVSGHVYDVIVDLRPDSSTYGQWRGFHLTGDNTNMLLVPEYFGHGYLVIEDSVVSYKCAEVFYGEGDSGIMYDDPDICIEWPFELIGGKENLIISEKDLNLMSFKDYHEGVKNEI</sequence>
<dbReference type="PANTHER" id="PTHR21047">
    <property type="entry name" value="DTDP-6-DEOXY-D-GLUCOSE-3,5 EPIMERASE"/>
    <property type="match status" value="1"/>
</dbReference>
<dbReference type="RefSeq" id="WP_158372132.1">
    <property type="nucleotide sequence ID" value="NZ_JAOQJU010000039.1"/>
</dbReference>
<dbReference type="InterPro" id="IPR011051">
    <property type="entry name" value="RmlC_Cupin_sf"/>
</dbReference>